<evidence type="ECO:0000256" key="7">
    <source>
        <dbReference type="ARBA" id="ARBA00023235"/>
    </source>
</evidence>
<organism evidence="13 14">
    <name type="scientific">Candidatus Roizmanbacteria bacterium CG22_combo_CG10-13_8_21_14_all_38_20</name>
    <dbReference type="NCBI Taxonomy" id="1974862"/>
    <lineage>
        <taxon>Bacteria</taxon>
        <taxon>Candidatus Roizmaniibacteriota</taxon>
    </lineage>
</organism>
<dbReference type="FunFam" id="2.120.10.90:FF:000005">
    <property type="entry name" value="DNA topoisomerase 4 subunit A"/>
    <property type="match status" value="1"/>
</dbReference>
<dbReference type="PANTHER" id="PTHR43493:SF5">
    <property type="entry name" value="DNA GYRASE SUBUNIT A, CHLOROPLASTIC_MITOCHONDRIAL"/>
    <property type="match status" value="1"/>
</dbReference>
<evidence type="ECO:0000256" key="3">
    <source>
        <dbReference type="ARBA" id="ARBA00022741"/>
    </source>
</evidence>
<dbReference type="FunFam" id="3.30.1360.40:FF:000002">
    <property type="entry name" value="DNA gyrase subunit A"/>
    <property type="match status" value="1"/>
</dbReference>
<dbReference type="GO" id="GO:0005737">
    <property type="term" value="C:cytoplasm"/>
    <property type="evidence" value="ECO:0007669"/>
    <property type="project" value="UniProtKB-SubCell"/>
</dbReference>
<dbReference type="EC" id="5.6.2.2" evidence="9"/>
<dbReference type="Gene3D" id="2.120.10.90">
    <property type="entry name" value="DNA gyrase/topoisomerase IV, subunit A, C-terminal"/>
    <property type="match status" value="1"/>
</dbReference>
<dbReference type="AlphaFoldDB" id="A0A2H0BW95"/>
<feature type="active site" description="O-(5'-phospho-DNA)-tyrosine intermediate" evidence="9 10">
    <location>
        <position position="135"/>
    </location>
</feature>
<gene>
    <name evidence="9" type="primary">gyrA</name>
    <name evidence="13" type="ORF">COW99_04885</name>
</gene>
<dbReference type="SUPFAM" id="SSF101904">
    <property type="entry name" value="GyrA/ParC C-terminal domain-like"/>
    <property type="match status" value="1"/>
</dbReference>
<dbReference type="SUPFAM" id="SSF56719">
    <property type="entry name" value="Type II DNA topoisomerase"/>
    <property type="match status" value="1"/>
</dbReference>
<evidence type="ECO:0000256" key="1">
    <source>
        <dbReference type="ARBA" id="ARBA00000185"/>
    </source>
</evidence>
<evidence type="ECO:0000256" key="8">
    <source>
        <dbReference type="ARBA" id="ARBA00063644"/>
    </source>
</evidence>
<dbReference type="GO" id="GO:0005694">
    <property type="term" value="C:chromosome"/>
    <property type="evidence" value="ECO:0007669"/>
    <property type="project" value="InterPro"/>
</dbReference>
<keyword evidence="6 9" id="KW-0238">DNA-binding</keyword>
<dbReference type="PROSITE" id="PS52040">
    <property type="entry name" value="TOPO_IIA"/>
    <property type="match status" value="1"/>
</dbReference>
<evidence type="ECO:0000256" key="9">
    <source>
        <dbReference type="HAMAP-Rule" id="MF_01897"/>
    </source>
</evidence>
<dbReference type="SMART" id="SM00434">
    <property type="entry name" value="TOP4c"/>
    <property type="match status" value="1"/>
</dbReference>
<dbReference type="InterPro" id="IPR035516">
    <property type="entry name" value="Gyrase/topoIV_suA_C"/>
</dbReference>
<comment type="subunit">
    <text evidence="9">Heterotetramer, composed of two GyrA and two GyrB chains. In the heterotetramer, GyrA contains the active site tyrosine that forms a transient covalent intermediate with DNA, while GyrB binds cofactors and catalyzes ATP hydrolysis.</text>
</comment>
<dbReference type="InterPro" id="IPR002205">
    <property type="entry name" value="Topo_IIA_dom_A"/>
</dbReference>
<feature type="domain" description="Topo IIA-type catalytic" evidence="12">
    <location>
        <begin position="47"/>
        <end position="553"/>
    </location>
</feature>
<dbReference type="Gene3D" id="3.90.199.10">
    <property type="entry name" value="Topoisomerase II, domain 5"/>
    <property type="match status" value="2"/>
</dbReference>
<evidence type="ECO:0000256" key="11">
    <source>
        <dbReference type="SAM" id="Coils"/>
    </source>
</evidence>
<comment type="subunit">
    <text evidence="8">Heterotetramer composed of ParC and ParE.</text>
</comment>
<keyword evidence="11" id="KW-0175">Coiled coil</keyword>
<dbReference type="Gene3D" id="1.10.268.10">
    <property type="entry name" value="Topoisomerase, domain 3"/>
    <property type="match status" value="1"/>
</dbReference>
<dbReference type="InterPro" id="IPR006691">
    <property type="entry name" value="GyrA/parC_rep"/>
</dbReference>
<comment type="miscellaneous">
    <text evidence="9">Few gyrases are as efficient as E.coli at forming negative supercoils. Not all organisms have 2 type II topoisomerases; in organisms with a single type II topoisomerase this enzyme also has to decatenate newly replicated chromosomes.</text>
</comment>
<dbReference type="HAMAP" id="MF_01897">
    <property type="entry name" value="GyrA"/>
    <property type="match status" value="1"/>
</dbReference>
<sequence length="879" mass="99038">METEENKEQATGLRDTKFGKIREVNLTSEVQKSYLDYAMSVIVARALPDVRDGLKPVHRRILFSMHKMGQHHSAKYTKSAKIVGETMGKYHPHGDGPIYGSLVRMAQTFAMRYPLVDGQGNFGSMDGDPPAAMRYTEAKLTKIADELLLDIDKDTVDFEDNFDGSLQEPNYLPARLPNMLLAGAEGIAVGMATKIPPHNLSEVVDSFVHYLDNTNAKYEVLTEENKKEVALASVNEPFVETKFLEILKQDVVMTNDLTVDDLLKHIKGPDFPTAGIIYGKEELHHAYATGKGKITVRAKAEIKDIGNGKSAIIVTELPYQVNKANLIAKIANLVRDKKLEGIVDLRDESDQRGVQVYIELKRDSVPKKTLNQLFKLTELQTVYPINMVGLVGKQPQTLTLMRITEEFVKHRHKVIKRRSIYQLREAKRRAHILEGLKIAVDNIDEIIALIRKAPNVDEARIRLMEKFKLSELQAQAILDMQLKKLSALERKKIDDEYKELEKIINGLEKLLLHPGQILDDIKTELLELKEKYGDKRRTKIIAAQAGTFSDEDLIPNEEIIVTITRDGYIKRVPVSTYKAQRRGGKGVSGMTTKEEDSIEKIMFAKTHDNILFFTNKGRVFQDRVWELPDSSRKSKGKAVVNIIEAQRDEEVATILTYAPLKDEQKIDKYILLVTKKGTVKKTKLVDFKNIRTSGIIAMNLIEGDQLRWAAMTKGNDDILLATKSGMSIRFTEKDIKPYSRAAQGVRGITLKNKDEVVGMEVFSKEIIKPDDKRKAAFRDMLTISEKGIGKRTPIEKFNIQKRGGIGIKLMKTNDKTGLVVASRMVDNETDAVVITSYDGQVIKLPIKNVPQLGRNTQGVIMMRFTKKTDKAVSAALLTK</sequence>
<dbReference type="InterPro" id="IPR005743">
    <property type="entry name" value="GyrA"/>
</dbReference>
<dbReference type="GO" id="GO:0006265">
    <property type="term" value="P:DNA topological change"/>
    <property type="evidence" value="ECO:0007669"/>
    <property type="project" value="UniProtKB-UniRule"/>
</dbReference>
<dbReference type="CDD" id="cd00187">
    <property type="entry name" value="TOP4c"/>
    <property type="match status" value="1"/>
</dbReference>
<comment type="function">
    <text evidence="9">A type II topoisomerase that negatively supercoils closed circular double-stranded (ds) DNA in an ATP-dependent manner to modulate DNA topology and maintain chromosomes in an underwound state. Negative supercoiling favors strand separation, and DNA replication, transcription, recombination and repair, all of which involve strand separation. Also able to catalyze the interconversion of other topological isomers of dsDNA rings, including catenanes and knotted rings. Type II topoisomerases break and join 2 DNA strands simultaneously in an ATP-dependent manner.</text>
</comment>
<feature type="coiled-coil region" evidence="11">
    <location>
        <begin position="490"/>
        <end position="538"/>
    </location>
</feature>
<dbReference type="Pfam" id="PF03989">
    <property type="entry name" value="DNA_gyraseA_C"/>
    <property type="match status" value="6"/>
</dbReference>
<comment type="catalytic activity">
    <reaction evidence="1 9 10">
        <text>ATP-dependent breakage, passage and rejoining of double-stranded DNA.</text>
        <dbReference type="EC" id="5.6.2.2"/>
    </reaction>
</comment>
<dbReference type="InterPro" id="IPR013757">
    <property type="entry name" value="Topo_IIA_A_a_sf"/>
</dbReference>
<protein>
    <recommendedName>
        <fullName evidence="9">DNA gyrase subunit A</fullName>
        <ecNumber evidence="9">5.6.2.2</ecNumber>
    </recommendedName>
</protein>
<dbReference type="GO" id="GO:0034335">
    <property type="term" value="F:DNA negative supercoiling activity"/>
    <property type="evidence" value="ECO:0007669"/>
    <property type="project" value="UniProtKB-ARBA"/>
</dbReference>
<dbReference type="FunFam" id="1.10.268.10:FF:000001">
    <property type="entry name" value="DNA gyrase subunit A"/>
    <property type="match status" value="1"/>
</dbReference>
<name>A0A2H0BW95_9BACT</name>
<dbReference type="Pfam" id="PF00521">
    <property type="entry name" value="DNA_topoisoIV"/>
    <property type="match status" value="2"/>
</dbReference>
<evidence type="ECO:0000256" key="2">
    <source>
        <dbReference type="ARBA" id="ARBA00008263"/>
    </source>
</evidence>
<keyword evidence="9" id="KW-0963">Cytoplasm</keyword>
<accession>A0A2H0BW95</accession>
<evidence type="ECO:0000256" key="4">
    <source>
        <dbReference type="ARBA" id="ARBA00022840"/>
    </source>
</evidence>
<dbReference type="EMBL" id="PCTA01000030">
    <property type="protein sequence ID" value="PIP61320.1"/>
    <property type="molecule type" value="Genomic_DNA"/>
</dbReference>
<keyword evidence="7 9" id="KW-0413">Isomerase</keyword>
<keyword evidence="5 9" id="KW-0799">Topoisomerase</keyword>
<evidence type="ECO:0000259" key="12">
    <source>
        <dbReference type="PROSITE" id="PS52040"/>
    </source>
</evidence>
<comment type="caution">
    <text evidence="13">The sequence shown here is derived from an EMBL/GenBank/DDBJ whole genome shotgun (WGS) entry which is preliminary data.</text>
</comment>
<comment type="subcellular location">
    <subcellularLocation>
        <location evidence="9">Cytoplasm</location>
    </subcellularLocation>
</comment>
<proteinExistence type="inferred from homology"/>
<dbReference type="Proteomes" id="UP000231246">
    <property type="component" value="Unassembled WGS sequence"/>
</dbReference>
<dbReference type="GO" id="GO:0009330">
    <property type="term" value="C:DNA topoisomerase type II (double strand cut, ATP-hydrolyzing) complex"/>
    <property type="evidence" value="ECO:0007669"/>
    <property type="project" value="TreeGrafter"/>
</dbReference>
<evidence type="ECO:0000256" key="5">
    <source>
        <dbReference type="ARBA" id="ARBA00023029"/>
    </source>
</evidence>
<dbReference type="GO" id="GO:0005524">
    <property type="term" value="F:ATP binding"/>
    <property type="evidence" value="ECO:0007669"/>
    <property type="project" value="UniProtKB-UniRule"/>
</dbReference>
<evidence type="ECO:0000256" key="6">
    <source>
        <dbReference type="ARBA" id="ARBA00023125"/>
    </source>
</evidence>
<dbReference type="PANTHER" id="PTHR43493">
    <property type="entry name" value="DNA GYRASE/TOPOISOMERASE SUBUNIT A"/>
    <property type="match status" value="1"/>
</dbReference>
<keyword evidence="3 9" id="KW-0547">Nucleotide-binding</keyword>
<reference evidence="13 14" key="1">
    <citation type="submission" date="2017-09" db="EMBL/GenBank/DDBJ databases">
        <title>Depth-based differentiation of microbial function through sediment-hosted aquifers and enrichment of novel symbionts in the deep terrestrial subsurface.</title>
        <authorList>
            <person name="Probst A.J."/>
            <person name="Ladd B."/>
            <person name="Jarett J.K."/>
            <person name="Geller-Mcgrath D.E."/>
            <person name="Sieber C.M."/>
            <person name="Emerson J.B."/>
            <person name="Anantharaman K."/>
            <person name="Thomas B.C."/>
            <person name="Malmstrom R."/>
            <person name="Stieglmeier M."/>
            <person name="Klingl A."/>
            <person name="Woyke T."/>
            <person name="Ryan C.M."/>
            <person name="Banfield J.F."/>
        </authorList>
    </citation>
    <scope>NUCLEOTIDE SEQUENCE [LARGE SCALE GENOMIC DNA]</scope>
    <source>
        <strain evidence="13">CG22_combo_CG10-13_8_21_14_all_38_20</strain>
    </source>
</reference>
<evidence type="ECO:0000313" key="13">
    <source>
        <dbReference type="EMBL" id="PIP61320.1"/>
    </source>
</evidence>
<dbReference type="GO" id="GO:0003677">
    <property type="term" value="F:DNA binding"/>
    <property type="evidence" value="ECO:0007669"/>
    <property type="project" value="UniProtKB-UniRule"/>
</dbReference>
<feature type="short sequence motif" description="GyrA-box" evidence="9">
    <location>
        <begin position="580"/>
        <end position="586"/>
    </location>
</feature>
<dbReference type="Gene3D" id="3.30.1360.40">
    <property type="match status" value="1"/>
</dbReference>
<dbReference type="InterPro" id="IPR050220">
    <property type="entry name" value="Type_II_DNA_Topoisomerases"/>
</dbReference>
<evidence type="ECO:0000313" key="14">
    <source>
        <dbReference type="Proteomes" id="UP000231246"/>
    </source>
</evidence>
<evidence type="ECO:0000256" key="10">
    <source>
        <dbReference type="PROSITE-ProRule" id="PRU01384"/>
    </source>
</evidence>
<dbReference type="GO" id="GO:0006261">
    <property type="term" value="P:DNA-templated DNA replication"/>
    <property type="evidence" value="ECO:0007669"/>
    <property type="project" value="UniProtKB-UniRule"/>
</dbReference>
<dbReference type="InterPro" id="IPR013760">
    <property type="entry name" value="Topo_IIA-like_dom_sf"/>
</dbReference>
<comment type="similarity">
    <text evidence="2 9">Belongs to the type II topoisomerase GyrA/ParC subunit family.</text>
</comment>
<dbReference type="InterPro" id="IPR013758">
    <property type="entry name" value="Topo_IIA_A/C_ab"/>
</dbReference>
<keyword evidence="4 9" id="KW-0067">ATP-binding</keyword>